<name>A0A0V0SS84_9BILA</name>
<evidence type="ECO:0000313" key="2">
    <source>
        <dbReference type="Proteomes" id="UP000055048"/>
    </source>
</evidence>
<protein>
    <submittedName>
        <fullName evidence="1">Uncharacterized protein</fullName>
    </submittedName>
</protein>
<comment type="caution">
    <text evidence="1">The sequence shown here is derived from an EMBL/GenBank/DDBJ whole genome shotgun (WGS) entry which is preliminary data.</text>
</comment>
<dbReference type="EMBL" id="JYDJ01002905">
    <property type="protein sequence ID" value="KRX29887.1"/>
    <property type="molecule type" value="Genomic_DNA"/>
</dbReference>
<proteinExistence type="predicted"/>
<dbReference type="Proteomes" id="UP000055048">
    <property type="component" value="Unassembled WGS sequence"/>
</dbReference>
<keyword evidence="2" id="KW-1185">Reference proteome</keyword>
<accession>A0A0V0SS84</accession>
<sequence length="36" mass="4292">MRNCQDLSCLRLSITIRLLRSYYTTVNDFNNRPAEN</sequence>
<gene>
    <name evidence="1" type="ORF">T05_8105</name>
</gene>
<dbReference type="AlphaFoldDB" id="A0A0V0SS84"/>
<reference evidence="1 2" key="1">
    <citation type="submission" date="2015-01" db="EMBL/GenBank/DDBJ databases">
        <title>Evolution of Trichinella species and genotypes.</title>
        <authorList>
            <person name="Korhonen P.K."/>
            <person name="Edoardo P."/>
            <person name="Giuseppe L.R."/>
            <person name="Gasser R.B."/>
        </authorList>
    </citation>
    <scope>NUCLEOTIDE SEQUENCE [LARGE SCALE GENOMIC DNA]</scope>
    <source>
        <strain evidence="1">ISS417</strain>
    </source>
</reference>
<organism evidence="1 2">
    <name type="scientific">Trichinella murrelli</name>
    <dbReference type="NCBI Taxonomy" id="144512"/>
    <lineage>
        <taxon>Eukaryota</taxon>
        <taxon>Metazoa</taxon>
        <taxon>Ecdysozoa</taxon>
        <taxon>Nematoda</taxon>
        <taxon>Enoplea</taxon>
        <taxon>Dorylaimia</taxon>
        <taxon>Trichinellida</taxon>
        <taxon>Trichinellidae</taxon>
        <taxon>Trichinella</taxon>
    </lineage>
</organism>
<evidence type="ECO:0000313" key="1">
    <source>
        <dbReference type="EMBL" id="KRX29887.1"/>
    </source>
</evidence>